<accession>A0A1M7J7A6</accession>
<name>A0A1M7J7A6_9BACT</name>
<evidence type="ECO:0000256" key="2">
    <source>
        <dbReference type="ARBA" id="ARBA00006275"/>
    </source>
</evidence>
<evidence type="ECO:0000256" key="1">
    <source>
        <dbReference type="ARBA" id="ARBA00004442"/>
    </source>
</evidence>
<dbReference type="InterPro" id="IPR012944">
    <property type="entry name" value="SusD_RagB_dom"/>
</dbReference>
<dbReference type="InterPro" id="IPR011990">
    <property type="entry name" value="TPR-like_helical_dom_sf"/>
</dbReference>
<feature type="domain" description="SusD-like N-terminal" evidence="8">
    <location>
        <begin position="103"/>
        <end position="219"/>
    </location>
</feature>
<evidence type="ECO:0000259" key="8">
    <source>
        <dbReference type="Pfam" id="PF14322"/>
    </source>
</evidence>
<comment type="similarity">
    <text evidence="2">Belongs to the SusD family.</text>
</comment>
<sequence>MKAKYLVLILVGLAFGACNKLDVAPLNIIKDQDIFTNETGVNSYLASIYGTMPIEDFIYRPERGFMNGDGERWQNFMQPGNLTGEMVGRYNVGDAAQGFGFWPYDKIRTINYMIVNFPKYAKAFTPDKYNQFLGEAYFCRAYFYFALVKRYGGVPIVRSLQSYPEQSIEDLSVPRNKEQEVYDFIASDLDSAISLMGDANIRARANKYVAAGYKSRAMLYAGTIAKYGATNYVDGDARQKGLAGIPADQATRYFQAAYDAAKLVEGHYSLYRKSDNKEQNYVDLFLDQSSPENMYVKDYSMSTGTAHSWDATMTCRYMTADGDAACYPTLDLVEKFTGPLPITNPDGTPKRFNDRSELKQGLEPRLLASIYFPGATLRGKEFDVQRGIYKKFNGTAAEELANNNTSSWDQPDNLVVSGDINQLYNGRRVMGLAGMYATAGNDNRTRTGLYVRKYINYKADQSTCGLYQSVQTWIDMRYAEVLLNRAEAAMELGTADKTADALNVINQLRDRAGAALATGNITIDTVRTERMKELAFEHHHWWDLRRWRIADKVLDNTRFYGIYPYWIENENKYIMLKQEEMGHRSFFFEKKWYYEPLPGGELGKNPNLYPNNPGY</sequence>
<evidence type="ECO:0000313" key="10">
    <source>
        <dbReference type="Proteomes" id="UP000184420"/>
    </source>
</evidence>
<dbReference type="SUPFAM" id="SSF48452">
    <property type="entry name" value="TPR-like"/>
    <property type="match status" value="1"/>
</dbReference>
<evidence type="ECO:0000256" key="4">
    <source>
        <dbReference type="ARBA" id="ARBA00023136"/>
    </source>
</evidence>
<keyword evidence="4" id="KW-0472">Membrane</keyword>
<dbReference type="STRING" id="1419482.SAMN05444266_108254"/>
<feature type="chain" id="PRO_5013155952" evidence="6">
    <location>
        <begin position="21"/>
        <end position="615"/>
    </location>
</feature>
<dbReference type="EMBL" id="FRBL01000008">
    <property type="protein sequence ID" value="SHM48980.1"/>
    <property type="molecule type" value="Genomic_DNA"/>
</dbReference>
<dbReference type="OrthoDB" id="5694214at2"/>
<evidence type="ECO:0000313" key="9">
    <source>
        <dbReference type="EMBL" id="SHM48980.1"/>
    </source>
</evidence>
<evidence type="ECO:0000256" key="3">
    <source>
        <dbReference type="ARBA" id="ARBA00022729"/>
    </source>
</evidence>
<keyword evidence="10" id="KW-1185">Reference proteome</keyword>
<proteinExistence type="inferred from homology"/>
<keyword evidence="5" id="KW-0998">Cell outer membrane</keyword>
<dbReference type="Proteomes" id="UP000184420">
    <property type="component" value="Unassembled WGS sequence"/>
</dbReference>
<dbReference type="Pfam" id="PF14322">
    <property type="entry name" value="SusD-like_3"/>
    <property type="match status" value="1"/>
</dbReference>
<feature type="signal peptide" evidence="6">
    <location>
        <begin position="1"/>
        <end position="20"/>
    </location>
</feature>
<gene>
    <name evidence="9" type="ORF">SAMN05444266_108254</name>
</gene>
<comment type="subcellular location">
    <subcellularLocation>
        <location evidence="1">Cell outer membrane</location>
    </subcellularLocation>
</comment>
<organism evidence="9 10">
    <name type="scientific">Chitinophaga jiangningensis</name>
    <dbReference type="NCBI Taxonomy" id="1419482"/>
    <lineage>
        <taxon>Bacteria</taxon>
        <taxon>Pseudomonadati</taxon>
        <taxon>Bacteroidota</taxon>
        <taxon>Chitinophagia</taxon>
        <taxon>Chitinophagales</taxon>
        <taxon>Chitinophagaceae</taxon>
        <taxon>Chitinophaga</taxon>
    </lineage>
</organism>
<keyword evidence="3 6" id="KW-0732">Signal</keyword>
<evidence type="ECO:0000259" key="7">
    <source>
        <dbReference type="Pfam" id="PF07980"/>
    </source>
</evidence>
<dbReference type="Gene3D" id="1.25.40.390">
    <property type="match status" value="1"/>
</dbReference>
<dbReference type="PROSITE" id="PS51257">
    <property type="entry name" value="PROKAR_LIPOPROTEIN"/>
    <property type="match status" value="1"/>
</dbReference>
<feature type="domain" description="RagB/SusD" evidence="7">
    <location>
        <begin position="292"/>
        <end position="615"/>
    </location>
</feature>
<reference evidence="9 10" key="1">
    <citation type="submission" date="2016-11" db="EMBL/GenBank/DDBJ databases">
        <authorList>
            <person name="Jaros S."/>
            <person name="Januszkiewicz K."/>
            <person name="Wedrychowicz H."/>
        </authorList>
    </citation>
    <scope>NUCLEOTIDE SEQUENCE [LARGE SCALE GENOMIC DNA]</scope>
    <source>
        <strain evidence="9 10">DSM 27406</strain>
    </source>
</reference>
<dbReference type="Pfam" id="PF07980">
    <property type="entry name" value="SusD_RagB"/>
    <property type="match status" value="1"/>
</dbReference>
<evidence type="ECO:0000256" key="5">
    <source>
        <dbReference type="ARBA" id="ARBA00023237"/>
    </source>
</evidence>
<dbReference type="InterPro" id="IPR033985">
    <property type="entry name" value="SusD-like_N"/>
</dbReference>
<evidence type="ECO:0000256" key="6">
    <source>
        <dbReference type="SAM" id="SignalP"/>
    </source>
</evidence>
<dbReference type="AlphaFoldDB" id="A0A1M7J7A6"/>
<protein>
    <submittedName>
        <fullName evidence="9">Starch-binding associating with outer membrane</fullName>
    </submittedName>
</protein>
<dbReference type="RefSeq" id="WP_073085193.1">
    <property type="nucleotide sequence ID" value="NZ_FRBL01000008.1"/>
</dbReference>
<dbReference type="GO" id="GO:0009279">
    <property type="term" value="C:cell outer membrane"/>
    <property type="evidence" value="ECO:0007669"/>
    <property type="project" value="UniProtKB-SubCell"/>
</dbReference>